<protein>
    <recommendedName>
        <fullName evidence="2">tRNA (adenine(58)-N(1))-methyltransferase catalytic subunit TRM61</fullName>
        <ecNumber evidence="1">2.1.1.220</ecNumber>
    </recommendedName>
    <alternativeName>
        <fullName evidence="3">tRNA(m1A58)-methyltransferase subunit TRM61</fullName>
    </alternativeName>
</protein>
<dbReference type="AlphaFoldDB" id="A0A0D1X1C2"/>
<proteinExistence type="predicted"/>
<dbReference type="GO" id="GO:0031515">
    <property type="term" value="C:tRNA (m1A) methyltransferase complex"/>
    <property type="evidence" value="ECO:0007669"/>
    <property type="project" value="InterPro"/>
</dbReference>
<dbReference type="HOGENOM" id="CLU_029873_1_0_1"/>
<dbReference type="EC" id="2.1.1.220" evidence="1"/>
<evidence type="ECO:0000256" key="1">
    <source>
        <dbReference type="ARBA" id="ARBA00012796"/>
    </source>
</evidence>
<feature type="region of interest" description="Disordered" evidence="4">
    <location>
        <begin position="182"/>
        <end position="204"/>
    </location>
</feature>
<evidence type="ECO:0000256" key="3">
    <source>
        <dbReference type="ARBA" id="ARBA00033309"/>
    </source>
</evidence>
<dbReference type="PROSITE" id="PS51620">
    <property type="entry name" value="SAM_TRM61"/>
    <property type="match status" value="1"/>
</dbReference>
<dbReference type="VEuPathDB" id="FungiDB:PV10_03179"/>
<dbReference type="SUPFAM" id="SSF53335">
    <property type="entry name" value="S-adenosyl-L-methionine-dependent methyltransferases"/>
    <property type="match status" value="1"/>
</dbReference>
<feature type="compositionally biased region" description="Low complexity" evidence="4">
    <location>
        <begin position="392"/>
        <end position="402"/>
    </location>
</feature>
<dbReference type="InterPro" id="IPR014816">
    <property type="entry name" value="tRNA_MeTrfase_Gcd14"/>
</dbReference>
<dbReference type="GO" id="GO:0030488">
    <property type="term" value="P:tRNA methylation"/>
    <property type="evidence" value="ECO:0007669"/>
    <property type="project" value="InterPro"/>
</dbReference>
<dbReference type="EMBL" id="KN847521">
    <property type="protein sequence ID" value="KIV95540.1"/>
    <property type="molecule type" value="Genomic_DNA"/>
</dbReference>
<organism evidence="5 6">
    <name type="scientific">Exophiala mesophila</name>
    <name type="common">Black yeast-like fungus</name>
    <dbReference type="NCBI Taxonomy" id="212818"/>
    <lineage>
        <taxon>Eukaryota</taxon>
        <taxon>Fungi</taxon>
        <taxon>Dikarya</taxon>
        <taxon>Ascomycota</taxon>
        <taxon>Pezizomycotina</taxon>
        <taxon>Eurotiomycetes</taxon>
        <taxon>Chaetothyriomycetidae</taxon>
        <taxon>Chaetothyriales</taxon>
        <taxon>Herpotrichiellaceae</taxon>
        <taxon>Exophiala</taxon>
    </lineage>
</organism>
<dbReference type="Gene3D" id="3.10.330.20">
    <property type="match status" value="1"/>
</dbReference>
<evidence type="ECO:0000256" key="4">
    <source>
        <dbReference type="SAM" id="MobiDB-lite"/>
    </source>
</evidence>
<dbReference type="GO" id="GO:0160107">
    <property type="term" value="F:tRNA (adenine(58)-N1)-methyltransferase activity"/>
    <property type="evidence" value="ECO:0007669"/>
    <property type="project" value="UniProtKB-EC"/>
</dbReference>
<feature type="compositionally biased region" description="Polar residues" evidence="4">
    <location>
        <begin position="417"/>
        <end position="434"/>
    </location>
</feature>
<keyword evidence="6" id="KW-1185">Reference proteome</keyword>
<sequence>MLGSVKSISRSLGALKRPVHGGRYGSRHFATRDLTRYCEGDRVVIDDTRLSPKLQKDASFDVKHGRIEHNDIIGKPISGPFYLRSKGRLTKLEHPTLEQYVSMSKRLVTPIYGTYSNSIISLLDIHPIQIQQDATSSDENTEPDDSPKERLEVLEAGTGHGALTLHLARAIAAANPPPLALEIPRSVKPSSNQAHTSAGSSESEVFNEAIQEKHSLTLKWNAWKATRRAIIHTVENVQANRFHAEKVTREFRQGLYWPHIDWYHDDLSTWVSKAMVERDNEAFLSYVCLDMPDAHEKLRDVHPAMKEGAKVLIFVPSVTQLVDCVKMIHREKLPFSLDQAMELGHGISSGRKWDVRSVKRRKPKSEAASIQPSATLEEQPEEEEDDDETEAESVATTETSSETAHEDGNINADEDTTSNSTSSRLPLETSSQLPPSEEDPVVICRPQIGERTLGGVFVAVFRKRSPEMAELELGWRRDQTGIRRRFFR</sequence>
<dbReference type="GO" id="GO:0005739">
    <property type="term" value="C:mitochondrion"/>
    <property type="evidence" value="ECO:0007669"/>
    <property type="project" value="TreeGrafter"/>
</dbReference>
<feature type="compositionally biased region" description="Polar residues" evidence="4">
    <location>
        <begin position="188"/>
        <end position="204"/>
    </location>
</feature>
<evidence type="ECO:0000313" key="5">
    <source>
        <dbReference type="EMBL" id="KIV95540.1"/>
    </source>
</evidence>
<dbReference type="STRING" id="212818.A0A0D1X1C2"/>
<dbReference type="OMA" id="FYVGHVE"/>
<dbReference type="RefSeq" id="XP_016227114.1">
    <property type="nucleotide sequence ID" value="XM_016367596.1"/>
</dbReference>
<dbReference type="PANTHER" id="PTHR12133">
    <property type="entry name" value="TRNA (ADENINE(58)-N(1))-METHYLTRANSFERASE"/>
    <property type="match status" value="1"/>
</dbReference>
<dbReference type="Gene3D" id="3.40.50.150">
    <property type="entry name" value="Vaccinia Virus protein VP39"/>
    <property type="match status" value="1"/>
</dbReference>
<reference evidence="5 6" key="1">
    <citation type="submission" date="2015-01" db="EMBL/GenBank/DDBJ databases">
        <title>The Genome Sequence of Exophiala mesophila CBS40295.</title>
        <authorList>
            <consortium name="The Broad Institute Genomics Platform"/>
            <person name="Cuomo C."/>
            <person name="de Hoog S."/>
            <person name="Gorbushina A."/>
            <person name="Stielow B."/>
            <person name="Teixiera M."/>
            <person name="Abouelleil A."/>
            <person name="Chapman S.B."/>
            <person name="Priest M."/>
            <person name="Young S.K."/>
            <person name="Wortman J."/>
            <person name="Nusbaum C."/>
            <person name="Birren B."/>
        </authorList>
    </citation>
    <scope>NUCLEOTIDE SEQUENCE [LARGE SCALE GENOMIC DNA]</scope>
    <source>
        <strain evidence="5 6">CBS 40295</strain>
    </source>
</reference>
<evidence type="ECO:0000256" key="2">
    <source>
        <dbReference type="ARBA" id="ARBA00015963"/>
    </source>
</evidence>
<feature type="region of interest" description="Disordered" evidence="4">
    <location>
        <begin position="354"/>
        <end position="440"/>
    </location>
</feature>
<dbReference type="OrthoDB" id="5585464at2759"/>
<dbReference type="PANTHER" id="PTHR12133:SF1">
    <property type="entry name" value="TRNA (ADENINE(58)-N(1))-METHYLTRANSFERASE, MITOCHONDRIAL"/>
    <property type="match status" value="1"/>
</dbReference>
<name>A0A0D1X1C2_EXOME</name>
<feature type="compositionally biased region" description="Acidic residues" evidence="4">
    <location>
        <begin position="378"/>
        <end position="391"/>
    </location>
</feature>
<dbReference type="Proteomes" id="UP000054302">
    <property type="component" value="Unassembled WGS sequence"/>
</dbReference>
<dbReference type="InterPro" id="IPR029063">
    <property type="entry name" value="SAM-dependent_MTases_sf"/>
</dbReference>
<gene>
    <name evidence="5" type="ORF">PV10_03179</name>
</gene>
<dbReference type="GeneID" id="27321024"/>
<accession>A0A0D1X1C2</accession>
<evidence type="ECO:0000313" key="6">
    <source>
        <dbReference type="Proteomes" id="UP000054302"/>
    </source>
</evidence>